<dbReference type="AlphaFoldDB" id="A0A1S1YUA5"/>
<accession>A0A1S1YUA5</accession>
<dbReference type="Pfam" id="PF14900">
    <property type="entry name" value="DUF4493"/>
    <property type="match status" value="1"/>
</dbReference>
<dbReference type="Proteomes" id="UP000179797">
    <property type="component" value="Unassembled WGS sequence"/>
</dbReference>
<dbReference type="InterPro" id="IPR025112">
    <property type="entry name" value="PCMD"/>
</dbReference>
<evidence type="ECO:0000313" key="2">
    <source>
        <dbReference type="EMBL" id="OHX64598.1"/>
    </source>
</evidence>
<organism evidence="2 3">
    <name type="scientific">Flammeovirga pacifica</name>
    <dbReference type="NCBI Taxonomy" id="915059"/>
    <lineage>
        <taxon>Bacteria</taxon>
        <taxon>Pseudomonadati</taxon>
        <taxon>Bacteroidota</taxon>
        <taxon>Cytophagia</taxon>
        <taxon>Cytophagales</taxon>
        <taxon>Flammeovirgaceae</taxon>
        <taxon>Flammeovirga</taxon>
    </lineage>
</organism>
<protein>
    <recommendedName>
        <fullName evidence="1">Putative carbohydrate metabolism domain-containing protein</fullName>
    </recommendedName>
</protein>
<dbReference type="EMBL" id="JRYR02000002">
    <property type="protein sequence ID" value="OHX64598.1"/>
    <property type="molecule type" value="Genomic_DNA"/>
</dbReference>
<dbReference type="STRING" id="915059.NH26_23800"/>
<sequence length="686" mass="76875">MWGCTKKDETNFISGTLSLEVSRNGVIEELNSSARKSVDDYSITIFNLKGDIVHHFDRFSDMPESLSLREAQYSIKVASEQEIAASFDQPIYVGETTFSIKGNQHQTIHVVCSQANVKVTIGYTDFIKQGFKDFSVDVATEEGSLHFAKEEARAGYFGITQDSTLHFTIHVVNHKGNEFSRSMLIENIQPREHYHVVFDLDGVGGSSSINITVDETTNNKEWHFEMPVNPTHIPVITSEQFDFDNPPNIECGEGMELTLKVDASVELSSIIWESESSFFTDQGLPKSFDVLHPTEEQLQILTILGVVVSNHGNEILVNLSDLTKKLPLINSKPLTHTVHWKASNKDGISYSSVTPLRVIPLGEMARTLSVDAWAKFAYFYGEYNAGEESTLAFQYRKVGTTDWTIVQDVTVQSDSKYSAQVIGLEQSTDYEFRAYRSEAIFGDILLFTTEEAKTVPYLDFATWFQVGSGNNYYRLPGNSLSDSPWRSGDKGAADLTFSQYMKTVLPMPTMENPEFARLETNEALGFKAAGSLFLGDIQGSGLSNVVIDFGIPFESRPTKFSFDYQYSPLMYDNKMDELDAYLILQVREGNKRYRLATAWLRSDVEKTTWTPVNLDIVYGNDASLSDFMLPKKNFVENPEEGFYPDLTAKPTHLLVVFSSSAHGADKSSAAKGTVFDIKNVNIAYEK</sequence>
<evidence type="ECO:0000259" key="1">
    <source>
        <dbReference type="Pfam" id="PF13201"/>
    </source>
</evidence>
<keyword evidence="3" id="KW-1185">Reference proteome</keyword>
<comment type="caution">
    <text evidence="2">The sequence shown here is derived from an EMBL/GenBank/DDBJ whole genome shotgun (WGS) entry which is preliminary data.</text>
</comment>
<dbReference type="InterPro" id="IPR027840">
    <property type="entry name" value="DUF4493"/>
</dbReference>
<dbReference type="InterPro" id="IPR038653">
    <property type="entry name" value="Put_CMD_sf"/>
</dbReference>
<evidence type="ECO:0000313" key="3">
    <source>
        <dbReference type="Proteomes" id="UP000179797"/>
    </source>
</evidence>
<feature type="domain" description="Putative carbohydrate metabolism" evidence="1">
    <location>
        <begin position="481"/>
        <end position="682"/>
    </location>
</feature>
<dbReference type="Pfam" id="PF13201">
    <property type="entry name" value="PCMD"/>
    <property type="match status" value="1"/>
</dbReference>
<name>A0A1S1YUA5_FLAPC</name>
<proteinExistence type="predicted"/>
<gene>
    <name evidence="2" type="ORF">NH26_23800</name>
</gene>
<dbReference type="Gene3D" id="2.60.120.890">
    <property type="entry name" value="BT2081, beta-jelly-roll domain"/>
    <property type="match status" value="1"/>
</dbReference>
<reference evidence="2 3" key="1">
    <citation type="journal article" date="2012" name="Int. J. Syst. Evol. Microbiol.">
        <title>Flammeovirga pacifica sp. nov., isolated from deep-sea sediment.</title>
        <authorList>
            <person name="Xu H."/>
            <person name="Fu Y."/>
            <person name="Yang N."/>
            <person name="Ding Z."/>
            <person name="Lai Q."/>
            <person name="Zeng R."/>
        </authorList>
    </citation>
    <scope>NUCLEOTIDE SEQUENCE [LARGE SCALE GENOMIC DNA]</scope>
    <source>
        <strain evidence="3">DSM 24597 / LMG 26175 / WPAGA1</strain>
    </source>
</reference>